<evidence type="ECO:0000256" key="7">
    <source>
        <dbReference type="ARBA" id="ARBA00023077"/>
    </source>
</evidence>
<dbReference type="InterPro" id="IPR039426">
    <property type="entry name" value="TonB-dep_rcpt-like"/>
</dbReference>
<keyword evidence="9 10" id="KW-0998">Cell outer membrane</keyword>
<evidence type="ECO:0000256" key="8">
    <source>
        <dbReference type="ARBA" id="ARBA00023136"/>
    </source>
</evidence>
<keyword evidence="4 10" id="KW-1134">Transmembrane beta strand</keyword>
<reference evidence="15 16" key="1">
    <citation type="submission" date="2020-02" db="EMBL/GenBank/DDBJ databases">
        <authorList>
            <person name="Kim H.M."/>
            <person name="Jeon C.O."/>
        </authorList>
    </citation>
    <scope>NUCLEOTIDE SEQUENCE [LARGE SCALE GENOMIC DNA]</scope>
    <source>
        <strain evidence="15 16">PeD5</strain>
    </source>
</reference>
<dbReference type="Pfam" id="PF00593">
    <property type="entry name" value="TonB_dep_Rec_b-barrel"/>
    <property type="match status" value="1"/>
</dbReference>
<feature type="domain" description="TonB-dependent receptor plug" evidence="14">
    <location>
        <begin position="50"/>
        <end position="152"/>
    </location>
</feature>
<dbReference type="PANTHER" id="PTHR30069:SF41">
    <property type="entry name" value="HEME_HEMOPEXIN UTILIZATION PROTEIN C"/>
    <property type="match status" value="1"/>
</dbReference>
<gene>
    <name evidence="15" type="ORF">G3576_07070</name>
</gene>
<dbReference type="InterPro" id="IPR012910">
    <property type="entry name" value="Plug_dom"/>
</dbReference>
<dbReference type="AlphaFoldDB" id="A0A6M1LHL5"/>
<keyword evidence="15" id="KW-0675">Receptor</keyword>
<dbReference type="PANTHER" id="PTHR30069">
    <property type="entry name" value="TONB-DEPENDENT OUTER MEMBRANE RECEPTOR"/>
    <property type="match status" value="1"/>
</dbReference>
<dbReference type="NCBIfam" id="TIGR01786">
    <property type="entry name" value="TonB-hemlactrns"/>
    <property type="match status" value="1"/>
</dbReference>
<evidence type="ECO:0000313" key="15">
    <source>
        <dbReference type="EMBL" id="NGM19770.1"/>
    </source>
</evidence>
<proteinExistence type="inferred from homology"/>
<keyword evidence="5 10" id="KW-0812">Transmembrane</keyword>
<evidence type="ECO:0000313" key="16">
    <source>
        <dbReference type="Proteomes" id="UP000475385"/>
    </source>
</evidence>
<evidence type="ECO:0000259" key="14">
    <source>
        <dbReference type="Pfam" id="PF07715"/>
    </source>
</evidence>
<dbReference type="NCBIfam" id="TIGR01785">
    <property type="entry name" value="TonB-hemin"/>
    <property type="match status" value="1"/>
</dbReference>
<reference evidence="15 16" key="2">
    <citation type="submission" date="2020-03" db="EMBL/GenBank/DDBJ databases">
        <title>Roseomonas stagni sp. nov., isolated from pond water in Japan.</title>
        <authorList>
            <person name="Furuhata K."/>
            <person name="Miyamoto H."/>
            <person name="Goto K."/>
        </authorList>
    </citation>
    <scope>NUCLEOTIDE SEQUENCE [LARGE SCALE GENOMIC DNA]</scope>
    <source>
        <strain evidence="15 16">PeD5</strain>
    </source>
</reference>
<evidence type="ECO:0000256" key="4">
    <source>
        <dbReference type="ARBA" id="ARBA00022452"/>
    </source>
</evidence>
<organism evidence="15 16">
    <name type="scientific">Falsiroseomonas algicola</name>
    <dbReference type="NCBI Taxonomy" id="2716930"/>
    <lineage>
        <taxon>Bacteria</taxon>
        <taxon>Pseudomonadati</taxon>
        <taxon>Pseudomonadota</taxon>
        <taxon>Alphaproteobacteria</taxon>
        <taxon>Acetobacterales</taxon>
        <taxon>Roseomonadaceae</taxon>
        <taxon>Falsiroseomonas</taxon>
    </lineage>
</organism>
<evidence type="ECO:0000256" key="6">
    <source>
        <dbReference type="ARBA" id="ARBA00022729"/>
    </source>
</evidence>
<evidence type="ECO:0000259" key="13">
    <source>
        <dbReference type="Pfam" id="PF00593"/>
    </source>
</evidence>
<dbReference type="InterPro" id="IPR037066">
    <property type="entry name" value="Plug_dom_sf"/>
</dbReference>
<evidence type="ECO:0000256" key="11">
    <source>
        <dbReference type="RuleBase" id="RU003357"/>
    </source>
</evidence>
<dbReference type="EMBL" id="JAAIKB010000002">
    <property type="protein sequence ID" value="NGM19770.1"/>
    <property type="molecule type" value="Genomic_DNA"/>
</dbReference>
<dbReference type="CDD" id="cd01347">
    <property type="entry name" value="ligand_gated_channel"/>
    <property type="match status" value="1"/>
</dbReference>
<protein>
    <submittedName>
        <fullName evidence="15">TonB-dependent hemoglobin/transferrin/lactoferrin family receptor</fullName>
    </submittedName>
</protein>
<dbReference type="SUPFAM" id="SSF56935">
    <property type="entry name" value="Porins"/>
    <property type="match status" value="1"/>
</dbReference>
<evidence type="ECO:0000256" key="9">
    <source>
        <dbReference type="ARBA" id="ARBA00023237"/>
    </source>
</evidence>
<comment type="caution">
    <text evidence="15">The sequence shown here is derived from an EMBL/GenBank/DDBJ whole genome shotgun (WGS) entry which is preliminary data.</text>
</comment>
<evidence type="ECO:0000256" key="1">
    <source>
        <dbReference type="ARBA" id="ARBA00004571"/>
    </source>
</evidence>
<feature type="chain" id="PRO_5026949920" evidence="12">
    <location>
        <begin position="22"/>
        <end position="667"/>
    </location>
</feature>
<keyword evidence="3 10" id="KW-0813">Transport</keyword>
<dbReference type="GO" id="GO:0009279">
    <property type="term" value="C:cell outer membrane"/>
    <property type="evidence" value="ECO:0007669"/>
    <property type="project" value="UniProtKB-SubCell"/>
</dbReference>
<dbReference type="InterPro" id="IPR010949">
    <property type="entry name" value="TonB_Hb/transfer/lactofer_rcpt"/>
</dbReference>
<comment type="subcellular location">
    <subcellularLocation>
        <location evidence="1 10">Cell outer membrane</location>
        <topology evidence="1 10">Multi-pass membrane protein</topology>
    </subcellularLocation>
</comment>
<keyword evidence="6 12" id="KW-0732">Signal</keyword>
<feature type="signal peptide" evidence="12">
    <location>
        <begin position="1"/>
        <end position="21"/>
    </location>
</feature>
<evidence type="ECO:0000256" key="2">
    <source>
        <dbReference type="ARBA" id="ARBA00009810"/>
    </source>
</evidence>
<dbReference type="RefSeq" id="WP_164693645.1">
    <property type="nucleotide sequence ID" value="NZ_JAAIKB010000002.1"/>
</dbReference>
<evidence type="ECO:0000256" key="3">
    <source>
        <dbReference type="ARBA" id="ARBA00022448"/>
    </source>
</evidence>
<comment type="similarity">
    <text evidence="2 10 11">Belongs to the TonB-dependent receptor family.</text>
</comment>
<dbReference type="PROSITE" id="PS52016">
    <property type="entry name" value="TONB_DEPENDENT_REC_3"/>
    <property type="match status" value="1"/>
</dbReference>
<dbReference type="InterPro" id="IPR036942">
    <property type="entry name" value="Beta-barrel_TonB_sf"/>
</dbReference>
<dbReference type="GO" id="GO:0015344">
    <property type="term" value="F:siderophore uptake transmembrane transporter activity"/>
    <property type="evidence" value="ECO:0007669"/>
    <property type="project" value="TreeGrafter"/>
</dbReference>
<keyword evidence="8 10" id="KW-0472">Membrane</keyword>
<sequence length="667" mass="72086">MDQRTLLAATLALVAAGQAGAQTPDAPTPAATPLDAVTTTATRTRAVAGDLATPTTVVAREEIERRDARSVLDLVRDIPGVESSGVPRTTAMQPVIRGLGDERIVLRLDGSRNNFNAGHRGRTFVDPELLRQVEVLRGPASTLYGSGALGGAISLRTINAEDILQPGASFGGVASMGWQSQGSGPRGSLALGARAGDFSVLGAMAGFSNNNFTDGRGTTIPYSEDEATSLLGKLGWNPGHHRFELSAMRFRDNNTLPIAASTATTTSITDRETVQETLSLRWSYDDPSMPLLAPQIVVYRNHVDIQERRLTGTRAVDGTTLTTTGIDAQNTSRFGLGAFGRHALTYGFEYYRDEQEGTSNNLSRSQFPTAQQSVLGLFAQDEITLGAFTLTPGLRLDRFEQESPNGLNDRSVDRVSPRVSLGWQVLPWMQPYVSYAEGFRAPSLTELYVGGQHFPGNFFVPNPNLRPEVSRNKEAGVNLRFADVLRDGDRLRVRLSAFRNDIDDFIEQTVLATTTVSRNIGQARITGVEAEAQYDAGTWWAGLGASALKGDNLETDQPLASIPAHRVTLNAGYRFLDQGVTVGGRLTATAEQDRAPRTPGVAQQTSGYGVLDLFASWTPTAAPNVRLAVAVDNVFDHAYRRSTWNSDPVPAFYETGRNIRGSLRIAF</sequence>
<dbReference type="Gene3D" id="2.40.170.20">
    <property type="entry name" value="TonB-dependent receptor, beta-barrel domain"/>
    <property type="match status" value="1"/>
</dbReference>
<dbReference type="GO" id="GO:0015232">
    <property type="term" value="F:heme transmembrane transporter activity"/>
    <property type="evidence" value="ECO:0007669"/>
    <property type="project" value="InterPro"/>
</dbReference>
<keyword evidence="16" id="KW-1185">Reference proteome</keyword>
<evidence type="ECO:0000256" key="10">
    <source>
        <dbReference type="PROSITE-ProRule" id="PRU01360"/>
    </source>
</evidence>
<dbReference type="Gene3D" id="2.170.130.10">
    <property type="entry name" value="TonB-dependent receptor, plug domain"/>
    <property type="match status" value="1"/>
</dbReference>
<dbReference type="GO" id="GO:0044718">
    <property type="term" value="P:siderophore transmembrane transport"/>
    <property type="evidence" value="ECO:0007669"/>
    <property type="project" value="TreeGrafter"/>
</dbReference>
<dbReference type="Pfam" id="PF07715">
    <property type="entry name" value="Plug"/>
    <property type="match status" value="1"/>
</dbReference>
<dbReference type="InterPro" id="IPR011276">
    <property type="entry name" value="TonB_haem/Hb_rcpt"/>
</dbReference>
<evidence type="ECO:0000256" key="5">
    <source>
        <dbReference type="ARBA" id="ARBA00022692"/>
    </source>
</evidence>
<accession>A0A6M1LHL5</accession>
<evidence type="ECO:0000256" key="12">
    <source>
        <dbReference type="SAM" id="SignalP"/>
    </source>
</evidence>
<keyword evidence="7 11" id="KW-0798">TonB box</keyword>
<dbReference type="Proteomes" id="UP000475385">
    <property type="component" value="Unassembled WGS sequence"/>
</dbReference>
<feature type="domain" description="TonB-dependent receptor-like beta-barrel" evidence="13">
    <location>
        <begin position="240"/>
        <end position="634"/>
    </location>
</feature>
<name>A0A6M1LHL5_9PROT</name>
<dbReference type="InterPro" id="IPR000531">
    <property type="entry name" value="Beta-barrel_TonB"/>
</dbReference>